<evidence type="ECO:0000313" key="1">
    <source>
        <dbReference type="EMBL" id="KAH7920339.1"/>
    </source>
</evidence>
<accession>A0ACB8B458</accession>
<keyword evidence="2" id="KW-1185">Reference proteome</keyword>
<name>A0ACB8B458_9AGAM</name>
<proteinExistence type="predicted"/>
<evidence type="ECO:0000313" key="2">
    <source>
        <dbReference type="Proteomes" id="UP000790709"/>
    </source>
</evidence>
<gene>
    <name evidence="1" type="ORF">BV22DRAFT_1122821</name>
</gene>
<sequence length="229" mass="25746">MDVQLALLTRTTPPKDLRAGTPKTESAIICYLSVWSVIQNIVQWRSYAETNLVNTGVKNPVYKIFSVGAEAGRSRKTNKKNTPIAKQLERTRLTVQERDASWRRGLAKRGIARLLRDRDWRDNETAEVEGRASGKKIMWGTSAKMSAGVSEGSDADEVGVYVDTDEAALSRRERVDAAVESVEVCRMGRGRSGSTDWVHSRRCPPGNYRRWSLSEDALSRRERVDCSQE</sequence>
<reference evidence="1" key="1">
    <citation type="journal article" date="2021" name="New Phytol.">
        <title>Evolutionary innovations through gain and loss of genes in the ectomycorrhizal Boletales.</title>
        <authorList>
            <person name="Wu G."/>
            <person name="Miyauchi S."/>
            <person name="Morin E."/>
            <person name="Kuo A."/>
            <person name="Drula E."/>
            <person name="Varga T."/>
            <person name="Kohler A."/>
            <person name="Feng B."/>
            <person name="Cao Y."/>
            <person name="Lipzen A."/>
            <person name="Daum C."/>
            <person name="Hundley H."/>
            <person name="Pangilinan J."/>
            <person name="Johnson J."/>
            <person name="Barry K."/>
            <person name="LaButti K."/>
            <person name="Ng V."/>
            <person name="Ahrendt S."/>
            <person name="Min B."/>
            <person name="Choi I.G."/>
            <person name="Park H."/>
            <person name="Plett J.M."/>
            <person name="Magnuson J."/>
            <person name="Spatafora J.W."/>
            <person name="Nagy L.G."/>
            <person name="Henrissat B."/>
            <person name="Grigoriev I.V."/>
            <person name="Yang Z.L."/>
            <person name="Xu J."/>
            <person name="Martin F.M."/>
        </authorList>
    </citation>
    <scope>NUCLEOTIDE SEQUENCE</scope>
    <source>
        <strain evidence="1">KUC20120723A-06</strain>
    </source>
</reference>
<protein>
    <submittedName>
        <fullName evidence="1">Uncharacterized protein</fullName>
    </submittedName>
</protein>
<dbReference type="Proteomes" id="UP000790709">
    <property type="component" value="Unassembled WGS sequence"/>
</dbReference>
<organism evidence="1 2">
    <name type="scientific">Leucogyrophana mollusca</name>
    <dbReference type="NCBI Taxonomy" id="85980"/>
    <lineage>
        <taxon>Eukaryota</taxon>
        <taxon>Fungi</taxon>
        <taxon>Dikarya</taxon>
        <taxon>Basidiomycota</taxon>
        <taxon>Agaricomycotina</taxon>
        <taxon>Agaricomycetes</taxon>
        <taxon>Agaricomycetidae</taxon>
        <taxon>Boletales</taxon>
        <taxon>Boletales incertae sedis</taxon>
        <taxon>Leucogyrophana</taxon>
    </lineage>
</organism>
<comment type="caution">
    <text evidence="1">The sequence shown here is derived from an EMBL/GenBank/DDBJ whole genome shotgun (WGS) entry which is preliminary data.</text>
</comment>
<dbReference type="EMBL" id="MU266587">
    <property type="protein sequence ID" value="KAH7920339.1"/>
    <property type="molecule type" value="Genomic_DNA"/>
</dbReference>